<evidence type="ECO:0000256" key="7">
    <source>
        <dbReference type="ARBA" id="ARBA00023235"/>
    </source>
</evidence>
<protein>
    <recommendedName>
        <fullName evidence="9">DNA 3'-5' helicase</fullName>
        <ecNumber evidence="9">5.6.2.4</ecNumber>
    </recommendedName>
</protein>
<comment type="catalytic activity">
    <reaction evidence="8">
        <text>Couples ATP hydrolysis with the unwinding of duplex DNA by translocating in the 3'-5' direction.</text>
        <dbReference type="EC" id="5.6.2.4"/>
    </reaction>
</comment>
<evidence type="ECO:0000256" key="9">
    <source>
        <dbReference type="ARBA" id="ARBA00034808"/>
    </source>
</evidence>
<keyword evidence="7" id="KW-0413">Isomerase</keyword>
<dbReference type="Pfam" id="PF13361">
    <property type="entry name" value="UvrD_C"/>
    <property type="match status" value="1"/>
</dbReference>
<keyword evidence="2 11" id="KW-0547">Nucleotide-binding</keyword>
<feature type="compositionally biased region" description="Basic and acidic residues" evidence="12">
    <location>
        <begin position="882"/>
        <end position="892"/>
    </location>
</feature>
<feature type="region of interest" description="Disordered" evidence="12">
    <location>
        <begin position="829"/>
        <end position="956"/>
    </location>
</feature>
<evidence type="ECO:0000256" key="2">
    <source>
        <dbReference type="ARBA" id="ARBA00022741"/>
    </source>
</evidence>
<dbReference type="Pfam" id="PF00580">
    <property type="entry name" value="UvrD-helicase"/>
    <property type="match status" value="1"/>
</dbReference>
<dbReference type="InterPro" id="IPR027417">
    <property type="entry name" value="P-loop_NTPase"/>
</dbReference>
<comment type="catalytic activity">
    <reaction evidence="10">
        <text>ATP + H2O = ADP + phosphate + H(+)</text>
        <dbReference type="Rhea" id="RHEA:13065"/>
        <dbReference type="ChEBI" id="CHEBI:15377"/>
        <dbReference type="ChEBI" id="CHEBI:15378"/>
        <dbReference type="ChEBI" id="CHEBI:30616"/>
        <dbReference type="ChEBI" id="CHEBI:43474"/>
        <dbReference type="ChEBI" id="CHEBI:456216"/>
        <dbReference type="EC" id="5.6.2.4"/>
    </reaction>
</comment>
<feature type="domain" description="UvrD-like helicase C-terminal" evidence="14">
    <location>
        <begin position="306"/>
        <end position="621"/>
    </location>
</feature>
<evidence type="ECO:0000313" key="16">
    <source>
        <dbReference type="Proteomes" id="UP000275078"/>
    </source>
</evidence>
<keyword evidence="6" id="KW-0238">DNA-binding</keyword>
<comment type="similarity">
    <text evidence="1">Belongs to the helicase family. UvrD subfamily.</text>
</comment>
<keyword evidence="5 11" id="KW-0067">ATP-binding</keyword>
<dbReference type="Proteomes" id="UP000275078">
    <property type="component" value="Unassembled WGS sequence"/>
</dbReference>
<dbReference type="InterPro" id="IPR014016">
    <property type="entry name" value="UvrD-like_ATP-bd"/>
</dbReference>
<evidence type="ECO:0000256" key="1">
    <source>
        <dbReference type="ARBA" id="ARBA00009922"/>
    </source>
</evidence>
<proteinExistence type="inferred from homology"/>
<dbReference type="GO" id="GO:0016787">
    <property type="term" value="F:hydrolase activity"/>
    <property type="evidence" value="ECO:0007669"/>
    <property type="project" value="UniProtKB-UniRule"/>
</dbReference>
<feature type="compositionally biased region" description="Basic and acidic residues" evidence="12">
    <location>
        <begin position="843"/>
        <end position="859"/>
    </location>
</feature>
<evidence type="ECO:0000259" key="14">
    <source>
        <dbReference type="PROSITE" id="PS51217"/>
    </source>
</evidence>
<feature type="region of interest" description="Disordered" evidence="12">
    <location>
        <begin position="1"/>
        <end position="21"/>
    </location>
</feature>
<dbReference type="GO" id="GO:0000725">
    <property type="term" value="P:recombinational repair"/>
    <property type="evidence" value="ECO:0007669"/>
    <property type="project" value="TreeGrafter"/>
</dbReference>
<dbReference type="EMBL" id="ML119676">
    <property type="protein sequence ID" value="RPA81884.1"/>
    <property type="molecule type" value="Genomic_DNA"/>
</dbReference>
<evidence type="ECO:0000256" key="4">
    <source>
        <dbReference type="ARBA" id="ARBA00022806"/>
    </source>
</evidence>
<dbReference type="GO" id="GO:0005524">
    <property type="term" value="F:ATP binding"/>
    <property type="evidence" value="ECO:0007669"/>
    <property type="project" value="UniProtKB-UniRule"/>
</dbReference>
<dbReference type="CDD" id="cd17932">
    <property type="entry name" value="DEXQc_UvrD"/>
    <property type="match status" value="1"/>
</dbReference>
<dbReference type="InterPro" id="IPR014017">
    <property type="entry name" value="DNA_helicase_UvrD-like_C"/>
</dbReference>
<keyword evidence="3 11" id="KW-0378">Hydrolase</keyword>
<dbReference type="SUPFAM" id="SSF52540">
    <property type="entry name" value="P-loop containing nucleoside triphosphate hydrolases"/>
    <property type="match status" value="1"/>
</dbReference>
<name>A0A3N4IJS4_ASCIM</name>
<evidence type="ECO:0000256" key="5">
    <source>
        <dbReference type="ARBA" id="ARBA00022840"/>
    </source>
</evidence>
<keyword evidence="4 11" id="KW-0347">Helicase</keyword>
<evidence type="ECO:0000256" key="3">
    <source>
        <dbReference type="ARBA" id="ARBA00022801"/>
    </source>
</evidence>
<dbReference type="PANTHER" id="PTHR11070:SF2">
    <property type="entry name" value="ATP-DEPENDENT DNA HELICASE SRS2"/>
    <property type="match status" value="1"/>
</dbReference>
<evidence type="ECO:0000256" key="10">
    <source>
        <dbReference type="ARBA" id="ARBA00048988"/>
    </source>
</evidence>
<evidence type="ECO:0000256" key="12">
    <source>
        <dbReference type="SAM" id="MobiDB-lite"/>
    </source>
</evidence>
<keyword evidence="16" id="KW-1185">Reference proteome</keyword>
<dbReference type="InterPro" id="IPR013986">
    <property type="entry name" value="DExx_box_DNA_helicase_dom_sf"/>
</dbReference>
<feature type="domain" description="UvrD-like helicase ATP-binding" evidence="13">
    <location>
        <begin position="31"/>
        <end position="305"/>
    </location>
</feature>
<dbReference type="PANTHER" id="PTHR11070">
    <property type="entry name" value="UVRD / RECB / PCRA DNA HELICASE FAMILY MEMBER"/>
    <property type="match status" value="1"/>
</dbReference>
<dbReference type="Gene3D" id="3.40.50.300">
    <property type="entry name" value="P-loop containing nucleotide triphosphate hydrolases"/>
    <property type="match status" value="2"/>
</dbReference>
<evidence type="ECO:0000313" key="15">
    <source>
        <dbReference type="EMBL" id="RPA81884.1"/>
    </source>
</evidence>
<dbReference type="OrthoDB" id="1470711at2759"/>
<dbReference type="Gene3D" id="1.10.486.10">
    <property type="entry name" value="PCRA, domain 4"/>
    <property type="match status" value="1"/>
</dbReference>
<dbReference type="STRING" id="1160509.A0A3N4IJS4"/>
<dbReference type="PROSITE" id="PS51198">
    <property type="entry name" value="UVRD_HELICASE_ATP_BIND"/>
    <property type="match status" value="1"/>
</dbReference>
<feature type="compositionally biased region" description="Acidic residues" evidence="12">
    <location>
        <begin position="730"/>
        <end position="744"/>
    </location>
</feature>
<dbReference type="GO" id="GO:0043138">
    <property type="term" value="F:3'-5' DNA helicase activity"/>
    <property type="evidence" value="ECO:0007669"/>
    <property type="project" value="UniProtKB-EC"/>
</dbReference>
<evidence type="ECO:0000256" key="11">
    <source>
        <dbReference type="PROSITE-ProRule" id="PRU00560"/>
    </source>
</evidence>
<evidence type="ECO:0000256" key="6">
    <source>
        <dbReference type="ARBA" id="ARBA00023125"/>
    </source>
</evidence>
<sequence>MDPDEDGYLPPLETSASTEPEMDPAISAFIQTLNHAQRIAVTTPANVLQILAPAGSGKTRTLTARVAHLLSPPLNLPPNTVIVATFTVKAAREMKERIISLIGEERARGLILGTFHSIARRWLCIYGELIGVPKGFGIADSGDSEAIVKRCLKRIKGGAEGKVDAGQVRSKISNYKARGGLSAEVRMREGNEFAEVFDAYEESLKVQGLLDYDDLLTRCVQLLREYPETGQRIRAVLVDEFQDTNMVQWELVRLFSETSKRVTIVGDPDQSIYGFRAAEIGNLARMKNWFKECQVVCLEENYRSAGAILGAAEEVITQDKQRPEKPLVPTHGFGVRPVLRKLPMAQIEGQWIVGEIKRVVALSAGRITLDDVAVLVRSASLTRTIESALGRAGMAYRMVGGSRFFDRVEVKLVLDYLRVVYNPNSSDSLARIIGTPPRRVGELTIRSMIEEAESKGKTLWVYIKEGLYGGFKSCTTKIMKPAEEGLSKMVGILIGARKFLEEDVVDPATPEPMISDIISYLLRKLEIEQYLKTKYPQDHETRWANISELIAQSLEFQSSWSPEFLEYDEESAADDHLPHIRLTNCLADFLATIALTSERTEDAVEGAQPRVTLSTIHASKGLEWPIIFIPAVYSGSIPHSRSDDTDEERRLLYVAMTRAQALLYLSYPTNNTFGSESKLSPFLSEGGVQKHFCKCGPSLPRREVAQLLHILGRDVPSQKEINQATAALESVEDDTYPLDPDVQEEDKPRKKRIYTDDDDHDDYADLDDIAARPKPRGLPGGFGGFGGFTTPTTIMTSMTTTTMAAFQTASVHMATYHGRAEADLTKRPKFTHPKTSRFGDTILEPKDSKPVKAPTKVDKAQPPVTAFFAKPTQPVPPAPPAPKKEEEKKDVATTKTPVKPGMKTPERPKFVMLSSSPAVPPPTLPVDENGGGAGVAKKRRLGVGGKFVGWGEKRKL</sequence>
<organism evidence="15 16">
    <name type="scientific">Ascobolus immersus RN42</name>
    <dbReference type="NCBI Taxonomy" id="1160509"/>
    <lineage>
        <taxon>Eukaryota</taxon>
        <taxon>Fungi</taxon>
        <taxon>Dikarya</taxon>
        <taxon>Ascomycota</taxon>
        <taxon>Pezizomycotina</taxon>
        <taxon>Pezizomycetes</taxon>
        <taxon>Pezizales</taxon>
        <taxon>Ascobolaceae</taxon>
        <taxon>Ascobolus</taxon>
    </lineage>
</organism>
<gene>
    <name evidence="15" type="ORF">BJ508DRAFT_414593</name>
</gene>
<evidence type="ECO:0000259" key="13">
    <source>
        <dbReference type="PROSITE" id="PS51198"/>
    </source>
</evidence>
<dbReference type="GO" id="GO:0003677">
    <property type="term" value="F:DNA binding"/>
    <property type="evidence" value="ECO:0007669"/>
    <property type="project" value="UniProtKB-KW"/>
</dbReference>
<feature type="binding site" evidence="11">
    <location>
        <begin position="52"/>
        <end position="59"/>
    </location>
    <ligand>
        <name>ATP</name>
        <dbReference type="ChEBI" id="CHEBI:30616"/>
    </ligand>
</feature>
<dbReference type="AlphaFoldDB" id="A0A3N4IJS4"/>
<accession>A0A3N4IJS4</accession>
<dbReference type="CDD" id="cd18807">
    <property type="entry name" value="SF1_C_UvrD"/>
    <property type="match status" value="1"/>
</dbReference>
<feature type="region of interest" description="Disordered" evidence="12">
    <location>
        <begin position="730"/>
        <end position="762"/>
    </location>
</feature>
<dbReference type="InterPro" id="IPR000212">
    <property type="entry name" value="DNA_helicase_UvrD/REP"/>
</dbReference>
<evidence type="ECO:0000256" key="8">
    <source>
        <dbReference type="ARBA" id="ARBA00034617"/>
    </source>
</evidence>
<dbReference type="Gene3D" id="1.10.10.160">
    <property type="match status" value="1"/>
</dbReference>
<dbReference type="EC" id="5.6.2.4" evidence="9"/>
<reference evidence="15 16" key="1">
    <citation type="journal article" date="2018" name="Nat. Ecol. Evol.">
        <title>Pezizomycetes genomes reveal the molecular basis of ectomycorrhizal truffle lifestyle.</title>
        <authorList>
            <person name="Murat C."/>
            <person name="Payen T."/>
            <person name="Noel B."/>
            <person name="Kuo A."/>
            <person name="Morin E."/>
            <person name="Chen J."/>
            <person name="Kohler A."/>
            <person name="Krizsan K."/>
            <person name="Balestrini R."/>
            <person name="Da Silva C."/>
            <person name="Montanini B."/>
            <person name="Hainaut M."/>
            <person name="Levati E."/>
            <person name="Barry K.W."/>
            <person name="Belfiori B."/>
            <person name="Cichocki N."/>
            <person name="Clum A."/>
            <person name="Dockter R.B."/>
            <person name="Fauchery L."/>
            <person name="Guy J."/>
            <person name="Iotti M."/>
            <person name="Le Tacon F."/>
            <person name="Lindquist E.A."/>
            <person name="Lipzen A."/>
            <person name="Malagnac F."/>
            <person name="Mello A."/>
            <person name="Molinier V."/>
            <person name="Miyauchi S."/>
            <person name="Poulain J."/>
            <person name="Riccioni C."/>
            <person name="Rubini A."/>
            <person name="Sitrit Y."/>
            <person name="Splivallo R."/>
            <person name="Traeger S."/>
            <person name="Wang M."/>
            <person name="Zifcakova L."/>
            <person name="Wipf D."/>
            <person name="Zambonelli A."/>
            <person name="Paolocci F."/>
            <person name="Nowrousian M."/>
            <person name="Ottonello S."/>
            <person name="Baldrian P."/>
            <person name="Spatafora J.W."/>
            <person name="Henrissat B."/>
            <person name="Nagy L.G."/>
            <person name="Aury J.M."/>
            <person name="Wincker P."/>
            <person name="Grigoriev I.V."/>
            <person name="Bonfante P."/>
            <person name="Martin F.M."/>
        </authorList>
    </citation>
    <scope>NUCLEOTIDE SEQUENCE [LARGE SCALE GENOMIC DNA]</scope>
    <source>
        <strain evidence="15 16">RN42</strain>
    </source>
</reference>
<dbReference type="GO" id="GO:0005634">
    <property type="term" value="C:nucleus"/>
    <property type="evidence" value="ECO:0007669"/>
    <property type="project" value="TreeGrafter"/>
</dbReference>
<dbReference type="PROSITE" id="PS51217">
    <property type="entry name" value="UVRD_HELICASE_CTER"/>
    <property type="match status" value="1"/>
</dbReference>